<accession>A0A0E9UED8</accession>
<evidence type="ECO:0000313" key="1">
    <source>
        <dbReference type="EMBL" id="JAH64152.1"/>
    </source>
</evidence>
<reference evidence="1" key="1">
    <citation type="submission" date="2014-11" db="EMBL/GenBank/DDBJ databases">
        <authorList>
            <person name="Amaro Gonzalez C."/>
        </authorList>
    </citation>
    <scope>NUCLEOTIDE SEQUENCE</scope>
</reference>
<proteinExistence type="predicted"/>
<dbReference type="AlphaFoldDB" id="A0A0E9UED8"/>
<dbReference type="EMBL" id="GBXM01044425">
    <property type="protein sequence ID" value="JAH64152.1"/>
    <property type="molecule type" value="Transcribed_RNA"/>
</dbReference>
<protein>
    <submittedName>
        <fullName evidence="1">Uncharacterized protein</fullName>
    </submittedName>
</protein>
<sequence>MTLHSSPFSVILTILNSTEKIHKISLGLFLRYLPDLS</sequence>
<name>A0A0E9UED8_ANGAN</name>
<organism evidence="1">
    <name type="scientific">Anguilla anguilla</name>
    <name type="common">European freshwater eel</name>
    <name type="synonym">Muraena anguilla</name>
    <dbReference type="NCBI Taxonomy" id="7936"/>
    <lineage>
        <taxon>Eukaryota</taxon>
        <taxon>Metazoa</taxon>
        <taxon>Chordata</taxon>
        <taxon>Craniata</taxon>
        <taxon>Vertebrata</taxon>
        <taxon>Euteleostomi</taxon>
        <taxon>Actinopterygii</taxon>
        <taxon>Neopterygii</taxon>
        <taxon>Teleostei</taxon>
        <taxon>Anguilliformes</taxon>
        <taxon>Anguillidae</taxon>
        <taxon>Anguilla</taxon>
    </lineage>
</organism>
<reference evidence="1" key="2">
    <citation type="journal article" date="2015" name="Fish Shellfish Immunol.">
        <title>Early steps in the European eel (Anguilla anguilla)-Vibrio vulnificus interaction in the gills: Role of the RtxA13 toxin.</title>
        <authorList>
            <person name="Callol A."/>
            <person name="Pajuelo D."/>
            <person name="Ebbesson L."/>
            <person name="Teles M."/>
            <person name="MacKenzie S."/>
            <person name="Amaro C."/>
        </authorList>
    </citation>
    <scope>NUCLEOTIDE SEQUENCE</scope>
</reference>